<reference evidence="2 3" key="1">
    <citation type="journal article" date="2012" name="Vet. Microbiol.">
        <title>Comparative genomic analyses of the Taylorellae.</title>
        <authorList>
            <person name="Hauser H."/>
            <person name="Richter D.C."/>
            <person name="van Tonder A."/>
            <person name="Clark L."/>
            <person name="Preston A."/>
        </authorList>
    </citation>
    <scope>NUCLEOTIDE SEQUENCE [LARGE SCALE GENOMIC DNA]</scope>
    <source>
        <strain evidence="2 3">ATCC 35865</strain>
    </source>
</reference>
<evidence type="ECO:0000313" key="3">
    <source>
        <dbReference type="Proteomes" id="UP000003121"/>
    </source>
</evidence>
<feature type="transmembrane region" description="Helical" evidence="1">
    <location>
        <begin position="49"/>
        <end position="73"/>
    </location>
</feature>
<protein>
    <submittedName>
        <fullName evidence="2">Uncharacterized protein</fullName>
    </submittedName>
</protein>
<sequence>MLAKTFKLLLVIFTFIAIYYFVFELNEEELKMFFEHDPEPYNGEFALDVIIKFCLIFIPISSLASSILITSIVNFIKFDAIKVISNICKIVDQIIIFILLFIALVLTTSTLNLNLGLSILNEEEMEYAFTIFDVMMKFDMQSAEDIWAYEYFHAAFINSLAVIILYVLSKIYDLIYYKFVSKHLKAS</sequence>
<dbReference type="Proteomes" id="UP000003121">
    <property type="component" value="Chromosome"/>
</dbReference>
<keyword evidence="1" id="KW-0472">Membrane</keyword>
<name>A0ABM5N8H2_9BURK</name>
<evidence type="ECO:0000313" key="2">
    <source>
        <dbReference type="EMBL" id="AFN35232.1"/>
    </source>
</evidence>
<keyword evidence="1" id="KW-0812">Transmembrane</keyword>
<feature type="transmembrane region" description="Helical" evidence="1">
    <location>
        <begin position="7"/>
        <end position="23"/>
    </location>
</feature>
<evidence type="ECO:0000256" key="1">
    <source>
        <dbReference type="SAM" id="Phobius"/>
    </source>
</evidence>
<keyword evidence="1" id="KW-1133">Transmembrane helix</keyword>
<feature type="transmembrane region" description="Helical" evidence="1">
    <location>
        <begin position="146"/>
        <end position="168"/>
    </location>
</feature>
<accession>A0ABM5N8H2</accession>
<feature type="transmembrane region" description="Helical" evidence="1">
    <location>
        <begin position="94"/>
        <end position="115"/>
    </location>
</feature>
<proteinExistence type="predicted"/>
<organism evidence="2 3">
    <name type="scientific">Taylorella equigenitalis ATCC 35865</name>
    <dbReference type="NCBI Taxonomy" id="743973"/>
    <lineage>
        <taxon>Bacteria</taxon>
        <taxon>Pseudomonadati</taxon>
        <taxon>Pseudomonadota</taxon>
        <taxon>Betaproteobacteria</taxon>
        <taxon>Burkholderiales</taxon>
        <taxon>Alcaligenaceae</taxon>
        <taxon>Taylorella</taxon>
    </lineage>
</organism>
<keyword evidence="3" id="KW-1185">Reference proteome</keyword>
<dbReference type="EMBL" id="CP003264">
    <property type="protein sequence ID" value="AFN35232.1"/>
    <property type="molecule type" value="Genomic_DNA"/>
</dbReference>
<gene>
    <name evidence="2" type="ORF">KUI_0131</name>
</gene>